<evidence type="ECO:0000313" key="4">
    <source>
        <dbReference type="Proteomes" id="UP001596977"/>
    </source>
</evidence>
<evidence type="ECO:0000256" key="2">
    <source>
        <dbReference type="SAM" id="SignalP"/>
    </source>
</evidence>
<evidence type="ECO:0000313" key="3">
    <source>
        <dbReference type="EMBL" id="MFD0945509.1"/>
    </source>
</evidence>
<accession>A0ABW3H2W2</accession>
<name>A0ABW3H2W2_9SPHN</name>
<keyword evidence="4" id="KW-1185">Reference proteome</keyword>
<dbReference type="CDD" id="cd00161">
    <property type="entry name" value="beta-trefoil_Ricin-like"/>
    <property type="match status" value="2"/>
</dbReference>
<proteinExistence type="predicted"/>
<dbReference type="EMBL" id="JBHTJG010000001">
    <property type="protein sequence ID" value="MFD0945509.1"/>
    <property type="molecule type" value="Genomic_DNA"/>
</dbReference>
<dbReference type="Gene3D" id="2.80.10.50">
    <property type="match status" value="1"/>
</dbReference>
<feature type="chain" id="PRO_5045379052" evidence="2">
    <location>
        <begin position="22"/>
        <end position="399"/>
    </location>
</feature>
<sequence length="399" mass="42196">MRLRDAMIAAILACWALPAAAQPVYVAPAGSSERPQNGVVAATVDASRPPVPETGTADYRIETSGGKCLVPQMRDNQVYLLRPGACVDGVLLNARFHGNQRARLELDRSGSCVAVRRRDFDGSGLMYRTWADGLAAVPCTDAIELRYRIDWAGDGLVSIRTADGKCWTVADTGILVLPCDRSAGQRFRLLQPAAAGRVAPDGRVQPATGAAPAPAAPSPAVTLPVITPPPPPRAPATGAERMAALPRPAGLPANAPPPARYWLFPAGREGACVRVTGTGAAATVRLGRDCTPDPDSLTQLDWTGPRGFRLANLEPAGLCFVAGKRPWITAEACTPADAQHFTIEPAGFRDYWVIKTAGGLCLAVRGKNDIGTGVNNSALFPEPCRAAGEQYFELYPQED</sequence>
<feature type="signal peptide" evidence="2">
    <location>
        <begin position="1"/>
        <end position="21"/>
    </location>
</feature>
<evidence type="ECO:0000256" key="1">
    <source>
        <dbReference type="SAM" id="MobiDB-lite"/>
    </source>
</evidence>
<dbReference type="RefSeq" id="WP_264942252.1">
    <property type="nucleotide sequence ID" value="NZ_JAPDRA010000001.1"/>
</dbReference>
<feature type="region of interest" description="Disordered" evidence="1">
    <location>
        <begin position="198"/>
        <end position="218"/>
    </location>
</feature>
<keyword evidence="2" id="KW-0732">Signal</keyword>
<gene>
    <name evidence="3" type="ORF">ACFQ1E_04065</name>
</gene>
<protein>
    <submittedName>
        <fullName evidence="3">RICIN domain-containing protein</fullName>
    </submittedName>
</protein>
<dbReference type="SUPFAM" id="SSF50370">
    <property type="entry name" value="Ricin B-like lectins"/>
    <property type="match status" value="1"/>
</dbReference>
<feature type="compositionally biased region" description="Low complexity" evidence="1">
    <location>
        <begin position="206"/>
        <end position="218"/>
    </location>
</feature>
<comment type="caution">
    <text evidence="3">The sequence shown here is derived from an EMBL/GenBank/DDBJ whole genome shotgun (WGS) entry which is preliminary data.</text>
</comment>
<dbReference type="InterPro" id="IPR035992">
    <property type="entry name" value="Ricin_B-like_lectins"/>
</dbReference>
<reference evidence="4" key="1">
    <citation type="journal article" date="2019" name="Int. J. Syst. Evol. Microbiol.">
        <title>The Global Catalogue of Microorganisms (GCM) 10K type strain sequencing project: providing services to taxonomists for standard genome sequencing and annotation.</title>
        <authorList>
            <consortium name="The Broad Institute Genomics Platform"/>
            <consortium name="The Broad Institute Genome Sequencing Center for Infectious Disease"/>
            <person name="Wu L."/>
            <person name="Ma J."/>
        </authorList>
    </citation>
    <scope>NUCLEOTIDE SEQUENCE [LARGE SCALE GENOMIC DNA]</scope>
    <source>
        <strain evidence="4">CCUG 62982</strain>
    </source>
</reference>
<dbReference type="Proteomes" id="UP001596977">
    <property type="component" value="Unassembled WGS sequence"/>
</dbReference>
<organism evidence="3 4">
    <name type="scientific">Sphingomonas canadensis</name>
    <dbReference type="NCBI Taxonomy" id="1219257"/>
    <lineage>
        <taxon>Bacteria</taxon>
        <taxon>Pseudomonadati</taxon>
        <taxon>Pseudomonadota</taxon>
        <taxon>Alphaproteobacteria</taxon>
        <taxon>Sphingomonadales</taxon>
        <taxon>Sphingomonadaceae</taxon>
        <taxon>Sphingomonas</taxon>
    </lineage>
</organism>